<keyword evidence="1" id="KW-0812">Transmembrane</keyword>
<dbReference type="EMBL" id="WRPP01000001">
    <property type="protein sequence ID" value="MVU76421.1"/>
    <property type="molecule type" value="Genomic_DNA"/>
</dbReference>
<accession>A0A7K1UQ08</accession>
<feature type="transmembrane region" description="Helical" evidence="1">
    <location>
        <begin position="66"/>
        <end position="86"/>
    </location>
</feature>
<keyword evidence="3" id="KW-1185">Reference proteome</keyword>
<keyword evidence="1" id="KW-1133">Transmembrane helix</keyword>
<feature type="transmembrane region" description="Helical" evidence="1">
    <location>
        <begin position="43"/>
        <end position="60"/>
    </location>
</feature>
<dbReference type="RefSeq" id="WP_157355214.1">
    <property type="nucleotide sequence ID" value="NZ_WRPP01000001.1"/>
</dbReference>
<dbReference type="Proteomes" id="UP000466794">
    <property type="component" value="Unassembled WGS sequence"/>
</dbReference>
<evidence type="ECO:0000256" key="1">
    <source>
        <dbReference type="SAM" id="Phobius"/>
    </source>
</evidence>
<protein>
    <submittedName>
        <fullName evidence="2">Uncharacterized protein</fullName>
    </submittedName>
</protein>
<comment type="caution">
    <text evidence="2">The sequence shown here is derived from an EMBL/GenBank/DDBJ whole genome shotgun (WGS) entry which is preliminary data.</text>
</comment>
<gene>
    <name evidence="2" type="ORF">GPX89_04085</name>
</gene>
<evidence type="ECO:0000313" key="3">
    <source>
        <dbReference type="Proteomes" id="UP000466794"/>
    </source>
</evidence>
<name>A0A7K1UQ08_9NOCA</name>
<dbReference type="AlphaFoldDB" id="A0A7K1UQ08"/>
<reference evidence="2 3" key="1">
    <citation type="submission" date="2019-12" db="EMBL/GenBank/DDBJ databases">
        <title>Nocardia sp. nov. ET3-3 isolated from soil.</title>
        <authorList>
            <person name="Kanchanasin P."/>
            <person name="Tanasupawat S."/>
            <person name="Yuki M."/>
            <person name="Kudo T."/>
        </authorList>
    </citation>
    <scope>NUCLEOTIDE SEQUENCE [LARGE SCALE GENOMIC DNA]</scope>
    <source>
        <strain evidence="2 3">ET3-3</strain>
    </source>
</reference>
<sequence length="92" mass="9651">MVAPSASAPISENLEFEEFERDCATTGTTGRFPALRSLIRNWTVLRAVAPAAATVVLIAIHHSPWVPFAISAYAISNAAAITLGSARSARAA</sequence>
<evidence type="ECO:0000313" key="2">
    <source>
        <dbReference type="EMBL" id="MVU76421.1"/>
    </source>
</evidence>
<proteinExistence type="predicted"/>
<keyword evidence="1" id="KW-0472">Membrane</keyword>
<organism evidence="2 3">
    <name type="scientific">Nocardia terrae</name>
    <dbReference type="NCBI Taxonomy" id="2675851"/>
    <lineage>
        <taxon>Bacteria</taxon>
        <taxon>Bacillati</taxon>
        <taxon>Actinomycetota</taxon>
        <taxon>Actinomycetes</taxon>
        <taxon>Mycobacteriales</taxon>
        <taxon>Nocardiaceae</taxon>
        <taxon>Nocardia</taxon>
    </lineage>
</organism>